<evidence type="ECO:0000256" key="3">
    <source>
        <dbReference type="ARBA" id="ARBA00022989"/>
    </source>
</evidence>
<comment type="subcellular location">
    <subcellularLocation>
        <location evidence="1">Membrane</location>
        <topology evidence="1">Multi-pass membrane protein</topology>
    </subcellularLocation>
</comment>
<dbReference type="Pfam" id="PF12537">
    <property type="entry name" value="GPHR_N"/>
    <property type="match status" value="1"/>
</dbReference>
<proteinExistence type="predicted"/>
<keyword evidence="10" id="KW-1185">Reference proteome</keyword>
<feature type="transmembrane region" description="Helical" evidence="6">
    <location>
        <begin position="93"/>
        <end position="116"/>
    </location>
</feature>
<feature type="transmembrane region" description="Helical" evidence="6">
    <location>
        <begin position="329"/>
        <end position="348"/>
    </location>
</feature>
<name>A0A067T517_GALM3</name>
<feature type="domain" description="Abscisic acid G-protein coupled receptor-like" evidence="7">
    <location>
        <begin position="314"/>
        <end position="503"/>
    </location>
</feature>
<feature type="transmembrane region" description="Helical" evidence="6">
    <location>
        <begin position="391"/>
        <end position="408"/>
    </location>
</feature>
<dbReference type="InterPro" id="IPR022535">
    <property type="entry name" value="Golgi_pH-regulator_cons_dom"/>
</dbReference>
<dbReference type="OrthoDB" id="264392at2759"/>
<evidence type="ECO:0000313" key="9">
    <source>
        <dbReference type="EMBL" id="KDR78231.1"/>
    </source>
</evidence>
<evidence type="ECO:0000313" key="10">
    <source>
        <dbReference type="Proteomes" id="UP000027222"/>
    </source>
</evidence>
<feature type="transmembrane region" description="Helical" evidence="6">
    <location>
        <begin position="128"/>
        <end position="150"/>
    </location>
</feature>
<evidence type="ECO:0000259" key="7">
    <source>
        <dbReference type="Pfam" id="PF12430"/>
    </source>
</evidence>
<dbReference type="InterPro" id="IPR025969">
    <property type="entry name" value="ABA_GPCR_dom"/>
</dbReference>
<organism evidence="9 10">
    <name type="scientific">Galerina marginata (strain CBS 339.88)</name>
    <dbReference type="NCBI Taxonomy" id="685588"/>
    <lineage>
        <taxon>Eukaryota</taxon>
        <taxon>Fungi</taxon>
        <taxon>Dikarya</taxon>
        <taxon>Basidiomycota</taxon>
        <taxon>Agaricomycotina</taxon>
        <taxon>Agaricomycetes</taxon>
        <taxon>Agaricomycetidae</taxon>
        <taxon>Agaricales</taxon>
        <taxon>Agaricineae</taxon>
        <taxon>Strophariaceae</taxon>
        <taxon>Galerina</taxon>
    </lineage>
</organism>
<dbReference type="STRING" id="685588.A0A067T517"/>
<keyword evidence="4 6" id="KW-0472">Membrane</keyword>
<dbReference type="Proteomes" id="UP000027222">
    <property type="component" value="Unassembled WGS sequence"/>
</dbReference>
<dbReference type="AlphaFoldDB" id="A0A067T517"/>
<feature type="domain" description="Golgi pH regulator conserved" evidence="8">
    <location>
        <begin position="192"/>
        <end position="257"/>
    </location>
</feature>
<dbReference type="GO" id="GO:0016020">
    <property type="term" value="C:membrane"/>
    <property type="evidence" value="ECO:0007669"/>
    <property type="project" value="UniProtKB-SubCell"/>
</dbReference>
<dbReference type="Pfam" id="PF12430">
    <property type="entry name" value="ABA_GPCR"/>
    <property type="match status" value="1"/>
</dbReference>
<evidence type="ECO:0000256" key="5">
    <source>
        <dbReference type="SAM" id="MobiDB-lite"/>
    </source>
</evidence>
<feature type="transmembrane region" description="Helical" evidence="6">
    <location>
        <begin position="162"/>
        <end position="179"/>
    </location>
</feature>
<evidence type="ECO:0000259" key="8">
    <source>
        <dbReference type="Pfam" id="PF12537"/>
    </source>
</evidence>
<keyword evidence="3 6" id="KW-1133">Transmembrane helix</keyword>
<keyword evidence="2 6" id="KW-0812">Transmembrane</keyword>
<feature type="transmembrane region" description="Helical" evidence="6">
    <location>
        <begin position="479"/>
        <end position="498"/>
    </location>
</feature>
<evidence type="ECO:0008006" key="11">
    <source>
        <dbReference type="Google" id="ProtNLM"/>
    </source>
</evidence>
<feature type="region of interest" description="Disordered" evidence="5">
    <location>
        <begin position="27"/>
        <end position="46"/>
    </location>
</feature>
<feature type="compositionally biased region" description="Polar residues" evidence="5">
    <location>
        <begin position="27"/>
        <end position="38"/>
    </location>
</feature>
<evidence type="ECO:0000256" key="6">
    <source>
        <dbReference type="SAM" id="Phobius"/>
    </source>
</evidence>
<dbReference type="PANTHER" id="PTHR15948:SF0">
    <property type="entry name" value="GOLGI PH REGULATOR A-RELATED"/>
    <property type="match status" value="1"/>
</dbReference>
<sequence length="512" mass="56074">MCRFSLFFACRKYLLRTLYSDLKNLSSSATPGSPTQPASPRGSLLNANANGPLRTDDDIELDALPLPTTHTPKSSRFSLEDTTYLHTALSRVIFSWCFAESCMMFSLLMLQGAGVFSASSRLLNWRVSLFILMSAILVVIPLAVSLLIAIGTTRTSIIGPRAILSLIPVALYLFALSYIPVPASLETSDTATTALSRLIVLGTIVLGLLSGFGAISSSWKFLPFGSRSETVPSERDIDTAKYALASIRNDMRDRRAEAARREGVTPEGSWFSRVGSSFRGGDSLAQELQGLEALEYQMCRNLEAMRERFEAAKFSSTFRGRVFDIPGRIFMVYCVVRVVSSVYNIAFLPSQRSASTSYPDLITDLLAYLLSKIYSDTEIKTEDIASFSRQLSLMLVGIIILSSIRLVLRGATRALRITSRNLAASLMLLVLAQIMGIYMLSTLVQMRSSFPPPPPTTPGGSADQKADQNLFSTIPAYEVFGALFDWSFLISAAVSVFVRWGAERVNGAGNAY</sequence>
<dbReference type="PANTHER" id="PTHR15948">
    <property type="entry name" value="G-PROTEIN COUPLED RECEPTOR 89-RELATED"/>
    <property type="match status" value="1"/>
</dbReference>
<dbReference type="EMBL" id="KL142375">
    <property type="protein sequence ID" value="KDR78231.1"/>
    <property type="molecule type" value="Genomic_DNA"/>
</dbReference>
<evidence type="ECO:0000256" key="2">
    <source>
        <dbReference type="ARBA" id="ARBA00022692"/>
    </source>
</evidence>
<protein>
    <recommendedName>
        <fullName evidence="11">Abscisic acid G-protein coupled receptor-like domain-containing protein</fullName>
    </recommendedName>
</protein>
<reference evidence="10" key="1">
    <citation type="journal article" date="2014" name="Proc. Natl. Acad. Sci. U.S.A.">
        <title>Extensive sampling of basidiomycete genomes demonstrates inadequacy of the white-rot/brown-rot paradigm for wood decay fungi.</title>
        <authorList>
            <person name="Riley R."/>
            <person name="Salamov A.A."/>
            <person name="Brown D.W."/>
            <person name="Nagy L.G."/>
            <person name="Floudas D."/>
            <person name="Held B.W."/>
            <person name="Levasseur A."/>
            <person name="Lombard V."/>
            <person name="Morin E."/>
            <person name="Otillar R."/>
            <person name="Lindquist E.A."/>
            <person name="Sun H."/>
            <person name="LaButti K.M."/>
            <person name="Schmutz J."/>
            <person name="Jabbour D."/>
            <person name="Luo H."/>
            <person name="Baker S.E."/>
            <person name="Pisabarro A.G."/>
            <person name="Walton J.D."/>
            <person name="Blanchette R.A."/>
            <person name="Henrissat B."/>
            <person name="Martin F."/>
            <person name="Cullen D."/>
            <person name="Hibbett D.S."/>
            <person name="Grigoriev I.V."/>
        </authorList>
    </citation>
    <scope>NUCLEOTIDE SEQUENCE [LARGE SCALE GENOMIC DNA]</scope>
    <source>
        <strain evidence="10">CBS 339.88</strain>
    </source>
</reference>
<dbReference type="HOGENOM" id="CLU_029388_1_0_1"/>
<gene>
    <name evidence="9" type="ORF">GALMADRAFT_65417</name>
</gene>
<feature type="transmembrane region" description="Helical" evidence="6">
    <location>
        <begin position="420"/>
        <end position="440"/>
    </location>
</feature>
<accession>A0A067T517</accession>
<dbReference type="InterPro" id="IPR015672">
    <property type="entry name" value="GPHR/GTG"/>
</dbReference>
<feature type="transmembrane region" description="Helical" evidence="6">
    <location>
        <begin position="199"/>
        <end position="219"/>
    </location>
</feature>
<evidence type="ECO:0000256" key="4">
    <source>
        <dbReference type="ARBA" id="ARBA00023136"/>
    </source>
</evidence>
<evidence type="ECO:0000256" key="1">
    <source>
        <dbReference type="ARBA" id="ARBA00004141"/>
    </source>
</evidence>